<dbReference type="InterPro" id="IPR036852">
    <property type="entry name" value="Peptidase_S8/S53_dom_sf"/>
</dbReference>
<evidence type="ECO:0000256" key="4">
    <source>
        <dbReference type="ARBA" id="ARBA00022825"/>
    </source>
</evidence>
<dbReference type="InterPro" id="IPR000209">
    <property type="entry name" value="Peptidase_S8/S53_dom"/>
</dbReference>
<protein>
    <submittedName>
        <fullName evidence="6">Uncharacterized protein</fullName>
    </submittedName>
</protein>
<dbReference type="PRINTS" id="PR00723">
    <property type="entry name" value="SUBTILISIN"/>
</dbReference>
<dbReference type="Gene3D" id="2.60.120.1290">
    <property type="match status" value="1"/>
</dbReference>
<dbReference type="PANTHER" id="PTHR43806">
    <property type="entry name" value="PEPTIDASE S8"/>
    <property type="match status" value="1"/>
</dbReference>
<dbReference type="PIRSF" id="PIRSF037894">
    <property type="entry name" value="Subtilisin_rel_CspABC"/>
    <property type="match status" value="1"/>
</dbReference>
<evidence type="ECO:0000313" key="6">
    <source>
        <dbReference type="EMBL" id="BCJ95673.1"/>
    </source>
</evidence>
<evidence type="ECO:0000313" key="7">
    <source>
        <dbReference type="Proteomes" id="UP000515561"/>
    </source>
</evidence>
<organism evidence="6 7">
    <name type="scientific">Anaerocolumna cellulosilytica</name>
    <dbReference type="NCBI Taxonomy" id="433286"/>
    <lineage>
        <taxon>Bacteria</taxon>
        <taxon>Bacillati</taxon>
        <taxon>Bacillota</taxon>
        <taxon>Clostridia</taxon>
        <taxon>Lachnospirales</taxon>
        <taxon>Lachnospiraceae</taxon>
        <taxon>Anaerocolumna</taxon>
    </lineage>
</organism>
<dbReference type="CDD" id="cd07478">
    <property type="entry name" value="Peptidases_S8_CspA-like"/>
    <property type="match status" value="1"/>
</dbReference>
<dbReference type="GO" id="GO:0006508">
    <property type="term" value="P:proteolysis"/>
    <property type="evidence" value="ECO:0007669"/>
    <property type="project" value="UniProtKB-KW"/>
</dbReference>
<evidence type="ECO:0000256" key="5">
    <source>
        <dbReference type="PROSITE-ProRule" id="PRU01240"/>
    </source>
</evidence>
<evidence type="ECO:0000256" key="3">
    <source>
        <dbReference type="ARBA" id="ARBA00022801"/>
    </source>
</evidence>
<dbReference type="InterPro" id="IPR015500">
    <property type="entry name" value="Peptidase_S8_subtilisin-rel"/>
</dbReference>
<comment type="caution">
    <text evidence="5">Lacks conserved residue(s) required for the propagation of feature annotation.</text>
</comment>
<keyword evidence="7" id="KW-1185">Reference proteome</keyword>
<dbReference type="EMBL" id="AP023367">
    <property type="protein sequence ID" value="BCJ95673.1"/>
    <property type="molecule type" value="Genomic_DNA"/>
</dbReference>
<sequence>MTELERFKIMDENYADLVIENAEWEQYQAIQDISYLPLNNEYSILYIPVENMTYNAVYEFGYTAIPKCYGLMYSESDKIDESYYVHSNTEIDLRGNGVLIGFVDGGIDYRNPVFQNLDKTTRIVSIWDQSIENFGGYPEGFYYGTEFTKEQINQALMSENPLEVVPSIELSGQGSAMAGIAAGYAMETFRYSGIAPESELVIVKLKAAKSYLKTYFGIPEDTLTYQENDVMLGIKYLIETADRLQRPIVICIGLGSWQGSHKGEDIISKYISQLSTRQGVAVSVGSGEEGNRGNHFYDEILKEEDYRLVELNVSPNESFTMELWGFSPNILTVDIIAPNGSLVYQMKEVIIQENTIPVVYNNTSIFIDNRLQEPFAGDQLIMMRFFNMEEGVWRFRVKGHYKLEERFHIWLPIHQYISNGTFFLLPNMYTTISIPGNTTNLITVTAYNPIDQELYYYASRGYTKSFEVKPDITAPGVNMVAPIRRAEFESFTGTSMAAAYVAGISALLLEWGVVRRNLPSMNCTFIRYLLTRYAQRNDRIDWPNPNWGFGIVEDDIKQYLNRE</sequence>
<dbReference type="Pfam" id="PF00082">
    <property type="entry name" value="Peptidase_S8"/>
    <property type="match status" value="1"/>
</dbReference>
<dbReference type="PANTHER" id="PTHR43806:SF11">
    <property type="entry name" value="CEREVISIN-RELATED"/>
    <property type="match status" value="1"/>
</dbReference>
<dbReference type="KEGG" id="acel:acsn021_32420"/>
<dbReference type="SUPFAM" id="SSF52743">
    <property type="entry name" value="Subtilisin-like"/>
    <property type="match status" value="1"/>
</dbReference>
<dbReference type="InterPro" id="IPR034045">
    <property type="entry name" value="Pep_S8_CspA-like"/>
</dbReference>
<dbReference type="InterPro" id="IPR017310">
    <property type="entry name" value="Pept_S8A_subtilisin_clostridia"/>
</dbReference>
<keyword evidence="3" id="KW-0378">Hydrolase</keyword>
<keyword evidence="2" id="KW-0645">Protease</keyword>
<dbReference type="GO" id="GO:0004252">
    <property type="term" value="F:serine-type endopeptidase activity"/>
    <property type="evidence" value="ECO:0007669"/>
    <property type="project" value="InterPro"/>
</dbReference>
<name>A0A6S6QWT1_9FIRM</name>
<dbReference type="AlphaFoldDB" id="A0A6S6QWT1"/>
<comment type="similarity">
    <text evidence="1 5">Belongs to the peptidase S8 family.</text>
</comment>
<proteinExistence type="inferred from homology"/>
<reference evidence="6 7" key="1">
    <citation type="journal article" date="2016" name="Int. J. Syst. Evol. Microbiol.">
        <title>Descriptions of Anaerotaenia torta gen. nov., sp. nov. and Anaerocolumna cellulosilytica gen. nov., sp. nov. isolated from a methanogenic reactor of cattle waste.</title>
        <authorList>
            <person name="Uek A."/>
            <person name="Ohtaki Y."/>
            <person name="Kaku N."/>
            <person name="Ueki K."/>
        </authorList>
    </citation>
    <scope>NUCLEOTIDE SEQUENCE [LARGE SCALE GENOMIC DNA]</scope>
    <source>
        <strain evidence="6 7">SN021</strain>
    </source>
</reference>
<evidence type="ECO:0000256" key="2">
    <source>
        <dbReference type="ARBA" id="ARBA00022670"/>
    </source>
</evidence>
<dbReference type="Proteomes" id="UP000515561">
    <property type="component" value="Chromosome"/>
</dbReference>
<accession>A0A6S6QWT1</accession>
<dbReference type="InterPro" id="IPR050131">
    <property type="entry name" value="Peptidase_S8_subtilisin-like"/>
</dbReference>
<gene>
    <name evidence="6" type="ORF">acsn021_32420</name>
</gene>
<dbReference type="PROSITE" id="PS51892">
    <property type="entry name" value="SUBTILASE"/>
    <property type="match status" value="1"/>
</dbReference>
<keyword evidence="4" id="KW-0720">Serine protease</keyword>
<dbReference type="RefSeq" id="WP_184093456.1">
    <property type="nucleotide sequence ID" value="NZ_AP023367.1"/>
</dbReference>
<dbReference type="Gene3D" id="3.40.50.200">
    <property type="entry name" value="Peptidase S8/S53 domain"/>
    <property type="match status" value="1"/>
</dbReference>
<evidence type="ECO:0000256" key="1">
    <source>
        <dbReference type="ARBA" id="ARBA00011073"/>
    </source>
</evidence>